<comment type="caution">
    <text evidence="2">The sequence shown here is derived from an EMBL/GenBank/DDBJ whole genome shotgun (WGS) entry which is preliminary data.</text>
</comment>
<dbReference type="GO" id="GO:0016887">
    <property type="term" value="F:ATP hydrolysis activity"/>
    <property type="evidence" value="ECO:0007669"/>
    <property type="project" value="InterPro"/>
</dbReference>
<dbReference type="InterPro" id="IPR027417">
    <property type="entry name" value="P-loop_NTPase"/>
</dbReference>
<protein>
    <recommendedName>
        <fullName evidence="1">ORC1/DEAH AAA+ ATPase domain-containing protein</fullName>
    </recommendedName>
</protein>
<dbReference type="EMBL" id="MLJW01000039">
    <property type="protein sequence ID" value="OIR07187.1"/>
    <property type="molecule type" value="Genomic_DNA"/>
</dbReference>
<sequence>MYLAHFGLSERPFGITPDTSYAFAATAHQEALNTLVVALKSGEGFIKITGQVGTGKTLLCRRFLATLGEKYHTAYLPNPSLAPLPLLLAVADELGLKLDANEQQFQLIKQINKRLLDLARAGKTVVFCVDEAQTAPLESLEALRLLSNLETEKRKLMHVVLFGQPELNQKLADPSVRQLQQRIAFSYNMKGLRRNELGYYLTHRLQVAGYRGSALFSLPALGRLYRYSGGIPRLVNILAHKSLLAAYGEGKATVAGRHVSAAARDTEGVKLRRWWWFS</sequence>
<feature type="domain" description="ORC1/DEAH AAA+ ATPase" evidence="1">
    <location>
        <begin position="41"/>
        <end position="171"/>
    </location>
</feature>
<dbReference type="SUPFAM" id="SSF52540">
    <property type="entry name" value="P-loop containing nucleoside triphosphate hydrolases"/>
    <property type="match status" value="1"/>
</dbReference>
<dbReference type="InterPro" id="IPR049945">
    <property type="entry name" value="AAA_22"/>
</dbReference>
<accession>A0A1J5SGZ4</accession>
<name>A0A1J5SGZ4_9ZZZZ</name>
<organism evidence="2">
    <name type="scientific">mine drainage metagenome</name>
    <dbReference type="NCBI Taxonomy" id="410659"/>
    <lineage>
        <taxon>unclassified sequences</taxon>
        <taxon>metagenomes</taxon>
        <taxon>ecological metagenomes</taxon>
    </lineage>
</organism>
<dbReference type="AlphaFoldDB" id="A0A1J5SGZ4"/>
<dbReference type="Pfam" id="PF13401">
    <property type="entry name" value="AAA_22"/>
    <property type="match status" value="1"/>
</dbReference>
<dbReference type="InterPro" id="IPR052026">
    <property type="entry name" value="ExeA_AAA_ATPase_DNA-bind"/>
</dbReference>
<evidence type="ECO:0000313" key="2">
    <source>
        <dbReference type="EMBL" id="OIR07187.1"/>
    </source>
</evidence>
<gene>
    <name evidence="2" type="ORF">GALL_107760</name>
</gene>
<evidence type="ECO:0000259" key="1">
    <source>
        <dbReference type="Pfam" id="PF13401"/>
    </source>
</evidence>
<dbReference type="PANTHER" id="PTHR35894:SF7">
    <property type="entry name" value="GENERAL SECRETION PATHWAY PROTEIN A-RELATED"/>
    <property type="match status" value="1"/>
</dbReference>
<reference evidence="2" key="1">
    <citation type="submission" date="2016-10" db="EMBL/GenBank/DDBJ databases">
        <title>Sequence of Gallionella enrichment culture.</title>
        <authorList>
            <person name="Poehlein A."/>
            <person name="Muehling M."/>
            <person name="Daniel R."/>
        </authorList>
    </citation>
    <scope>NUCLEOTIDE SEQUENCE</scope>
</reference>
<dbReference type="PANTHER" id="PTHR35894">
    <property type="entry name" value="GENERAL SECRETION PATHWAY PROTEIN A-RELATED"/>
    <property type="match status" value="1"/>
</dbReference>
<dbReference type="Gene3D" id="3.40.50.300">
    <property type="entry name" value="P-loop containing nucleotide triphosphate hydrolases"/>
    <property type="match status" value="1"/>
</dbReference>
<proteinExistence type="predicted"/>